<organism evidence="1 2">
    <name type="scientific">Candidatus Magasanikbacteria bacterium CG10_big_fil_rev_8_21_14_0_10_36_16</name>
    <dbReference type="NCBI Taxonomy" id="1974645"/>
    <lineage>
        <taxon>Bacteria</taxon>
        <taxon>Candidatus Magasanikiibacteriota</taxon>
    </lineage>
</organism>
<evidence type="ECO:0000313" key="1">
    <source>
        <dbReference type="EMBL" id="PIR78318.1"/>
    </source>
</evidence>
<sequence length="255" mass="29568">MSEQELSREQIARRQELEKKIFQLLSNRPGLRLQELVEILDAEEFLVRVKGGLQFKFKEYSNSLLEKEVKTGVKSILPTDVINVDKVIIPSRGGEILTGSGEELEEKKIIPRTRYLMEVLSDLGIEYSVETGKLDKNMFRSRGYQIFVIPEKKKLIFVNNEEGHATRIVHGFRDFDQNDKFGVIEKDIIDYLSDLNVDELDLDESIIVEKINYPGNEEEYKQKMKEAVLFVLTKKNTEMFDPKEKKKGKCGNMKN</sequence>
<dbReference type="EMBL" id="PFBU01000043">
    <property type="protein sequence ID" value="PIR78318.1"/>
    <property type="molecule type" value="Genomic_DNA"/>
</dbReference>
<reference evidence="2" key="1">
    <citation type="submission" date="2017-09" db="EMBL/GenBank/DDBJ databases">
        <title>Depth-based differentiation of microbial function through sediment-hosted aquifers and enrichment of novel symbionts in the deep terrestrial subsurface.</title>
        <authorList>
            <person name="Probst A.J."/>
            <person name="Ladd B."/>
            <person name="Jarett J.K."/>
            <person name="Geller-Mcgrath D.E."/>
            <person name="Sieber C.M.K."/>
            <person name="Emerson J.B."/>
            <person name="Anantharaman K."/>
            <person name="Thomas B.C."/>
            <person name="Malmstrom R."/>
            <person name="Stieglmeier M."/>
            <person name="Klingl A."/>
            <person name="Woyke T."/>
            <person name="Ryan C.M."/>
            <person name="Banfield J.F."/>
        </authorList>
    </citation>
    <scope>NUCLEOTIDE SEQUENCE [LARGE SCALE GENOMIC DNA]</scope>
</reference>
<dbReference type="AlphaFoldDB" id="A0A2H0TYL6"/>
<name>A0A2H0TYL6_9BACT</name>
<comment type="caution">
    <text evidence="1">The sequence shown here is derived from an EMBL/GenBank/DDBJ whole genome shotgun (WGS) entry which is preliminary data.</text>
</comment>
<proteinExistence type="predicted"/>
<dbReference type="Proteomes" id="UP000230852">
    <property type="component" value="Unassembled WGS sequence"/>
</dbReference>
<accession>A0A2H0TYL6</accession>
<gene>
    <name evidence="1" type="ORF">COU28_02240</name>
</gene>
<evidence type="ECO:0000313" key="2">
    <source>
        <dbReference type="Proteomes" id="UP000230852"/>
    </source>
</evidence>
<protein>
    <submittedName>
        <fullName evidence="1">Uncharacterized protein</fullName>
    </submittedName>
</protein>